<dbReference type="PROSITE" id="PS50887">
    <property type="entry name" value="GGDEF"/>
    <property type="match status" value="1"/>
</dbReference>
<gene>
    <name evidence="4" type="ORF">SAMN05192579_10111</name>
</gene>
<dbReference type="PANTHER" id="PTHR46663">
    <property type="entry name" value="DIGUANYLATE CYCLASE DGCT-RELATED"/>
    <property type="match status" value="1"/>
</dbReference>
<feature type="domain" description="PAS" evidence="2">
    <location>
        <begin position="5"/>
        <end position="75"/>
    </location>
</feature>
<dbReference type="CDD" id="cd00130">
    <property type="entry name" value="PAS"/>
    <property type="match status" value="1"/>
</dbReference>
<organism evidence="4 5">
    <name type="scientific">Rhodanobacter glycinis</name>
    <dbReference type="NCBI Taxonomy" id="582702"/>
    <lineage>
        <taxon>Bacteria</taxon>
        <taxon>Pseudomonadati</taxon>
        <taxon>Pseudomonadota</taxon>
        <taxon>Gammaproteobacteria</taxon>
        <taxon>Lysobacterales</taxon>
        <taxon>Rhodanobacteraceae</taxon>
        <taxon>Rhodanobacter</taxon>
    </lineage>
</organism>
<dbReference type="InterPro" id="IPR052163">
    <property type="entry name" value="DGC-Regulatory_Protein"/>
</dbReference>
<feature type="domain" description="GGDEF" evidence="3">
    <location>
        <begin position="319"/>
        <end position="452"/>
    </location>
</feature>
<dbReference type="GO" id="GO:0003824">
    <property type="term" value="F:catalytic activity"/>
    <property type="evidence" value="ECO:0007669"/>
    <property type="project" value="UniProtKB-ARBA"/>
</dbReference>
<dbReference type="InterPro" id="IPR000160">
    <property type="entry name" value="GGDEF_dom"/>
</dbReference>
<dbReference type="InterPro" id="IPR043128">
    <property type="entry name" value="Rev_trsase/Diguanyl_cyclase"/>
</dbReference>
<dbReference type="NCBIfam" id="TIGR00229">
    <property type="entry name" value="sensory_box"/>
    <property type="match status" value="1"/>
</dbReference>
<evidence type="ECO:0000259" key="2">
    <source>
        <dbReference type="PROSITE" id="PS50112"/>
    </source>
</evidence>
<dbReference type="InterPro" id="IPR000014">
    <property type="entry name" value="PAS"/>
</dbReference>
<dbReference type="AlphaFoldDB" id="A0A1I3XJ58"/>
<dbReference type="PANTHER" id="PTHR46663:SF3">
    <property type="entry name" value="SLL0267 PROTEIN"/>
    <property type="match status" value="1"/>
</dbReference>
<keyword evidence="5" id="KW-1185">Reference proteome</keyword>
<dbReference type="InterPro" id="IPR029787">
    <property type="entry name" value="Nucleotide_cyclase"/>
</dbReference>
<evidence type="ECO:0000256" key="1">
    <source>
        <dbReference type="ARBA" id="ARBA00001946"/>
    </source>
</evidence>
<dbReference type="Pfam" id="PF13185">
    <property type="entry name" value="GAF_2"/>
    <property type="match status" value="1"/>
</dbReference>
<dbReference type="Pfam" id="PF08447">
    <property type="entry name" value="PAS_3"/>
    <property type="match status" value="1"/>
</dbReference>
<comment type="cofactor">
    <cofactor evidence="1">
        <name>Mg(2+)</name>
        <dbReference type="ChEBI" id="CHEBI:18420"/>
    </cofactor>
</comment>
<evidence type="ECO:0000313" key="4">
    <source>
        <dbReference type="EMBL" id="SFK19565.1"/>
    </source>
</evidence>
<dbReference type="Gene3D" id="3.30.450.20">
    <property type="entry name" value="PAS domain"/>
    <property type="match status" value="1"/>
</dbReference>
<dbReference type="SUPFAM" id="SSF55781">
    <property type="entry name" value="GAF domain-like"/>
    <property type="match status" value="1"/>
</dbReference>
<dbReference type="InterPro" id="IPR035965">
    <property type="entry name" value="PAS-like_dom_sf"/>
</dbReference>
<protein>
    <submittedName>
        <fullName evidence="4">PAS domain S-box-containing protein/diguanylate cyclase (GGDEF) domain-containing protein</fullName>
    </submittedName>
</protein>
<dbReference type="Proteomes" id="UP000198725">
    <property type="component" value="Unassembled WGS sequence"/>
</dbReference>
<dbReference type="SUPFAM" id="SSF55785">
    <property type="entry name" value="PYP-like sensor domain (PAS domain)"/>
    <property type="match status" value="1"/>
</dbReference>
<accession>A0A1I3XJ58</accession>
<evidence type="ECO:0000313" key="5">
    <source>
        <dbReference type="Proteomes" id="UP000198725"/>
    </source>
</evidence>
<dbReference type="InterPro" id="IPR013655">
    <property type="entry name" value="PAS_fold_3"/>
</dbReference>
<reference evidence="5" key="1">
    <citation type="submission" date="2016-10" db="EMBL/GenBank/DDBJ databases">
        <authorList>
            <person name="Varghese N."/>
            <person name="Submissions S."/>
        </authorList>
    </citation>
    <scope>NUCLEOTIDE SEQUENCE [LARGE SCALE GENOMIC DNA]</scope>
    <source>
        <strain evidence="5">MO64</strain>
    </source>
</reference>
<dbReference type="FunFam" id="3.30.70.270:FF:000001">
    <property type="entry name" value="Diguanylate cyclase domain protein"/>
    <property type="match status" value="1"/>
</dbReference>
<dbReference type="InterPro" id="IPR029016">
    <property type="entry name" value="GAF-like_dom_sf"/>
</dbReference>
<dbReference type="SMART" id="SM00091">
    <property type="entry name" value="PAS"/>
    <property type="match status" value="1"/>
</dbReference>
<dbReference type="InterPro" id="IPR003018">
    <property type="entry name" value="GAF"/>
</dbReference>
<dbReference type="SMART" id="SM00267">
    <property type="entry name" value="GGDEF"/>
    <property type="match status" value="1"/>
</dbReference>
<dbReference type="Gene3D" id="3.30.450.40">
    <property type="match status" value="1"/>
</dbReference>
<dbReference type="SUPFAM" id="SSF55073">
    <property type="entry name" value="Nucleotide cyclase"/>
    <property type="match status" value="1"/>
</dbReference>
<dbReference type="PROSITE" id="PS50112">
    <property type="entry name" value="PAS"/>
    <property type="match status" value="1"/>
</dbReference>
<dbReference type="CDD" id="cd01949">
    <property type="entry name" value="GGDEF"/>
    <property type="match status" value="1"/>
</dbReference>
<sequence>MEKSAPTSLANITDLLLDAVCVVDTEGRYLHASAAFERIFGYTPAEIIGKPMIDLVHPDDRKRTLLAAGDVMRGKPLLNFQNRYVRKDGQIVHIMWSACWSEADQARIAVARDITELKRAETIQAALYAVSEAAFTTRDLMALFQQIHRIVGDLLPARNFFVALRDEQHDRLDYPYFVDEHDGVPESQPMDSDALSVEVVRTGKAMLLTSDQCQALRAGGRCLTGHQALDWLGVPLRARRGVIGALVVQTYAGDVRYTEHDKTLLQFVSIQVASAIERKQAEARLQHVAQHDPLTDLPNRELFHDRLDVAMARARREGEPLALLYIDLDRFKRVNDNYGHDAGDMLLREVAARLRQCVRESDTIGRFGGDEFVVLLGHLRLPGDATTVATKIRLALHHPYAIGHHRLEVAASIGIAFFPSHGESREQLIRSADEAMYRAKRQGGNRLHTGTLVDLSR</sequence>
<dbReference type="SMART" id="SM00065">
    <property type="entry name" value="GAF"/>
    <property type="match status" value="1"/>
</dbReference>
<proteinExistence type="predicted"/>
<dbReference type="RefSeq" id="WP_092700223.1">
    <property type="nucleotide sequence ID" value="NZ_FOSR01000001.1"/>
</dbReference>
<name>A0A1I3XJ58_9GAMM</name>
<dbReference type="NCBIfam" id="TIGR00254">
    <property type="entry name" value="GGDEF"/>
    <property type="match status" value="1"/>
</dbReference>
<dbReference type="Pfam" id="PF00990">
    <property type="entry name" value="GGDEF"/>
    <property type="match status" value="1"/>
</dbReference>
<evidence type="ECO:0000259" key="3">
    <source>
        <dbReference type="PROSITE" id="PS50887"/>
    </source>
</evidence>
<dbReference type="Gene3D" id="3.30.70.270">
    <property type="match status" value="1"/>
</dbReference>
<dbReference type="EMBL" id="FOSR01000001">
    <property type="protein sequence ID" value="SFK19565.1"/>
    <property type="molecule type" value="Genomic_DNA"/>
</dbReference>